<keyword evidence="7 16" id="KW-0349">Heme</keyword>
<evidence type="ECO:0000256" key="18">
    <source>
        <dbReference type="SAM" id="Phobius"/>
    </source>
</evidence>
<dbReference type="SUPFAM" id="SSF48264">
    <property type="entry name" value="Cytochrome P450"/>
    <property type="match status" value="1"/>
</dbReference>
<dbReference type="STRING" id="66420.A0A194PJK3"/>
<dbReference type="Gene3D" id="1.10.630.10">
    <property type="entry name" value="Cytochrome P450"/>
    <property type="match status" value="1"/>
</dbReference>
<dbReference type="AlphaFoldDB" id="A0A194PJK3"/>
<evidence type="ECO:0000256" key="6">
    <source>
        <dbReference type="ARBA" id="ARBA00012109"/>
    </source>
</evidence>
<evidence type="ECO:0000256" key="2">
    <source>
        <dbReference type="ARBA" id="ARBA00003690"/>
    </source>
</evidence>
<evidence type="ECO:0000256" key="11">
    <source>
        <dbReference type="ARBA" id="ARBA00023002"/>
    </source>
</evidence>
<evidence type="ECO:0000256" key="15">
    <source>
        <dbReference type="ARBA" id="ARBA00047827"/>
    </source>
</evidence>
<evidence type="ECO:0000256" key="7">
    <source>
        <dbReference type="ARBA" id="ARBA00022617"/>
    </source>
</evidence>
<proteinExistence type="inferred from homology"/>
<keyword evidence="18" id="KW-1133">Transmembrane helix</keyword>
<dbReference type="GO" id="GO:0020037">
    <property type="term" value="F:heme binding"/>
    <property type="evidence" value="ECO:0007669"/>
    <property type="project" value="InterPro"/>
</dbReference>
<dbReference type="InterPro" id="IPR002403">
    <property type="entry name" value="Cyt_P450_E_grp-IV"/>
</dbReference>
<keyword evidence="13 17" id="KW-0503">Monooxygenase</keyword>
<evidence type="ECO:0000256" key="13">
    <source>
        <dbReference type="ARBA" id="ARBA00023033"/>
    </source>
</evidence>
<dbReference type="InterPro" id="IPR036396">
    <property type="entry name" value="Cyt_P450_sf"/>
</dbReference>
<gene>
    <name evidence="19" type="ORF">RR46_14125</name>
</gene>
<evidence type="ECO:0000313" key="19">
    <source>
        <dbReference type="EMBL" id="KPI92904.1"/>
    </source>
</evidence>
<dbReference type="EMBL" id="KQ459603">
    <property type="protein sequence ID" value="KPI92904.1"/>
    <property type="molecule type" value="Genomic_DNA"/>
</dbReference>
<dbReference type="InterPro" id="IPR017972">
    <property type="entry name" value="Cyt_P450_CS"/>
</dbReference>
<evidence type="ECO:0000256" key="16">
    <source>
        <dbReference type="PIRSR" id="PIRSR602403-1"/>
    </source>
</evidence>
<evidence type="ECO:0000256" key="1">
    <source>
        <dbReference type="ARBA" id="ARBA00001971"/>
    </source>
</evidence>
<accession>A0A194PJK3</accession>
<organism evidence="19 20">
    <name type="scientific">Papilio xuthus</name>
    <name type="common">Asian swallowtail butterfly</name>
    <dbReference type="NCBI Taxonomy" id="66420"/>
    <lineage>
        <taxon>Eukaryota</taxon>
        <taxon>Metazoa</taxon>
        <taxon>Ecdysozoa</taxon>
        <taxon>Arthropoda</taxon>
        <taxon>Hexapoda</taxon>
        <taxon>Insecta</taxon>
        <taxon>Pterygota</taxon>
        <taxon>Neoptera</taxon>
        <taxon>Endopterygota</taxon>
        <taxon>Lepidoptera</taxon>
        <taxon>Glossata</taxon>
        <taxon>Ditrysia</taxon>
        <taxon>Papilionoidea</taxon>
        <taxon>Papilionidae</taxon>
        <taxon>Papilioninae</taxon>
        <taxon>Papilio</taxon>
    </lineage>
</organism>
<keyword evidence="20" id="KW-1185">Reference proteome</keyword>
<dbReference type="PROSITE" id="PS00086">
    <property type="entry name" value="CYTOCHROME_P450"/>
    <property type="match status" value="1"/>
</dbReference>
<keyword evidence="10" id="KW-0492">Microsome</keyword>
<evidence type="ECO:0000256" key="4">
    <source>
        <dbReference type="ARBA" id="ARBA00004406"/>
    </source>
</evidence>
<dbReference type="PANTHER" id="PTHR24292:SF54">
    <property type="entry name" value="CYP9F3-RELATED"/>
    <property type="match status" value="1"/>
</dbReference>
<comment type="subcellular location">
    <subcellularLocation>
        <location evidence="4">Endoplasmic reticulum membrane</location>
        <topology evidence="4">Peripheral membrane protein</topology>
    </subcellularLocation>
    <subcellularLocation>
        <location evidence="3">Microsome membrane</location>
        <topology evidence="3">Peripheral membrane protein</topology>
    </subcellularLocation>
</comment>
<dbReference type="InterPro" id="IPR001128">
    <property type="entry name" value="Cyt_P450"/>
</dbReference>
<evidence type="ECO:0000256" key="9">
    <source>
        <dbReference type="ARBA" id="ARBA00022824"/>
    </source>
</evidence>
<evidence type="ECO:0000313" key="20">
    <source>
        <dbReference type="Proteomes" id="UP000053268"/>
    </source>
</evidence>
<reference evidence="19 20" key="1">
    <citation type="journal article" date="2015" name="Nat. Commun.">
        <title>Outbred genome sequencing and CRISPR/Cas9 gene editing in butterflies.</title>
        <authorList>
            <person name="Li X."/>
            <person name="Fan D."/>
            <person name="Zhang W."/>
            <person name="Liu G."/>
            <person name="Zhang L."/>
            <person name="Zhao L."/>
            <person name="Fang X."/>
            <person name="Chen L."/>
            <person name="Dong Y."/>
            <person name="Chen Y."/>
            <person name="Ding Y."/>
            <person name="Zhao R."/>
            <person name="Feng M."/>
            <person name="Zhu Y."/>
            <person name="Feng Y."/>
            <person name="Jiang X."/>
            <person name="Zhu D."/>
            <person name="Xiang H."/>
            <person name="Feng X."/>
            <person name="Li S."/>
            <person name="Wang J."/>
            <person name="Zhang G."/>
            <person name="Kronforst M.R."/>
            <person name="Wang W."/>
        </authorList>
    </citation>
    <scope>NUCLEOTIDE SEQUENCE [LARGE SCALE GENOMIC DNA]</scope>
    <source>
        <strain evidence="19">Ya'a_city_454_Px</strain>
        <tissue evidence="19">Whole body</tissue>
    </source>
</reference>
<keyword evidence="18" id="KW-0812">Transmembrane</keyword>
<dbReference type="InterPro" id="IPR050476">
    <property type="entry name" value="Insect_CytP450_Detox"/>
</dbReference>
<evidence type="ECO:0000256" key="3">
    <source>
        <dbReference type="ARBA" id="ARBA00004174"/>
    </source>
</evidence>
<dbReference type="GO" id="GO:0016712">
    <property type="term" value="F:oxidoreductase activity, acting on paired donors, with incorporation or reduction of molecular oxygen, reduced flavin or flavoprotein as one donor, and incorporation of one atom of oxygen"/>
    <property type="evidence" value="ECO:0007669"/>
    <property type="project" value="UniProtKB-EC"/>
</dbReference>
<comment type="cofactor">
    <cofactor evidence="1 16">
        <name>heme</name>
        <dbReference type="ChEBI" id="CHEBI:30413"/>
    </cofactor>
</comment>
<evidence type="ECO:0000256" key="8">
    <source>
        <dbReference type="ARBA" id="ARBA00022723"/>
    </source>
</evidence>
<evidence type="ECO:0000256" key="5">
    <source>
        <dbReference type="ARBA" id="ARBA00010617"/>
    </source>
</evidence>
<comment type="function">
    <text evidence="2">May be involved in the metabolism of insect hormones and in the breakdown of synthetic insecticides.</text>
</comment>
<keyword evidence="8 16" id="KW-0479">Metal-binding</keyword>
<dbReference type="PANTHER" id="PTHR24292">
    <property type="entry name" value="CYTOCHROME P450"/>
    <property type="match status" value="1"/>
</dbReference>
<dbReference type="PRINTS" id="PR00465">
    <property type="entry name" value="EP450IV"/>
</dbReference>
<keyword evidence="12 16" id="KW-0408">Iron</keyword>
<keyword evidence="11 17" id="KW-0560">Oxidoreductase</keyword>
<comment type="similarity">
    <text evidence="5 17">Belongs to the cytochrome P450 family.</text>
</comment>
<keyword evidence="14 18" id="KW-0472">Membrane</keyword>
<evidence type="ECO:0000256" key="14">
    <source>
        <dbReference type="ARBA" id="ARBA00023136"/>
    </source>
</evidence>
<dbReference type="Proteomes" id="UP000053268">
    <property type="component" value="Unassembled WGS sequence"/>
</dbReference>
<dbReference type="EC" id="1.14.14.1" evidence="6"/>
<name>A0A194PJK3_PAPXU</name>
<dbReference type="Pfam" id="PF00067">
    <property type="entry name" value="p450"/>
    <property type="match status" value="1"/>
</dbReference>
<comment type="catalytic activity">
    <reaction evidence="15">
        <text>an organic molecule + reduced [NADPH--hemoprotein reductase] + O2 = an alcohol + oxidized [NADPH--hemoprotein reductase] + H2O + H(+)</text>
        <dbReference type="Rhea" id="RHEA:17149"/>
        <dbReference type="Rhea" id="RHEA-COMP:11964"/>
        <dbReference type="Rhea" id="RHEA-COMP:11965"/>
        <dbReference type="ChEBI" id="CHEBI:15377"/>
        <dbReference type="ChEBI" id="CHEBI:15378"/>
        <dbReference type="ChEBI" id="CHEBI:15379"/>
        <dbReference type="ChEBI" id="CHEBI:30879"/>
        <dbReference type="ChEBI" id="CHEBI:57618"/>
        <dbReference type="ChEBI" id="CHEBI:58210"/>
        <dbReference type="ChEBI" id="CHEBI:142491"/>
        <dbReference type="EC" id="1.14.14.1"/>
    </reaction>
</comment>
<evidence type="ECO:0000256" key="12">
    <source>
        <dbReference type="ARBA" id="ARBA00023004"/>
    </source>
</evidence>
<dbReference type="GO" id="GO:0005506">
    <property type="term" value="F:iron ion binding"/>
    <property type="evidence" value="ECO:0007669"/>
    <property type="project" value="InterPro"/>
</dbReference>
<keyword evidence="9" id="KW-0256">Endoplasmic reticulum</keyword>
<feature type="binding site" description="axial binding residue" evidence="16">
    <location>
        <position position="413"/>
    </location>
    <ligand>
        <name>heme</name>
        <dbReference type="ChEBI" id="CHEBI:30413"/>
    </ligand>
    <ligandPart>
        <name>Fe</name>
        <dbReference type="ChEBI" id="CHEBI:18248"/>
    </ligandPart>
</feature>
<evidence type="ECO:0000256" key="10">
    <source>
        <dbReference type="ARBA" id="ARBA00022848"/>
    </source>
</evidence>
<protein>
    <recommendedName>
        <fullName evidence="6">unspecific monooxygenase</fullName>
        <ecNumber evidence="6">1.14.14.1</ecNumber>
    </recommendedName>
</protein>
<feature type="transmembrane region" description="Helical" evidence="18">
    <location>
        <begin position="6"/>
        <end position="25"/>
    </location>
</feature>
<sequence>MFFESFLLNLAILAALIVALIFDYVTKFFSYWYIRHVPYKIPIPFFGSDYHRVLKLRSTSEEVRNLYSKYPEANFVGVIKSRIPELIVKDPDVIKKMLSTDFANFHCRGIGLDRSRDVCLRNNLFYAEGEKWTLLREGLECLLNRMHREPDVSLHVCLSGTNEVVNVRELLSEILDAVFRDCLFEGKDDGLVLKDLRQSIQRRTYSEKFKSYLKEIFPSVYTLFGLTTVSGLMTTKSNNVLKESKLLTKIQQTGLTDQINTKNRKATKSENVTELELAYSILSLFITEGYIPCLNVITSLLFELAKSPEIQEKIRTNNSFSVDYLDACIKEALRLYCPYSVITRKCVKAYEIADSKMMLDKKITVTVPVEAIHKDSKHYKNPCAFNPDRFLESENEMRHTYVYLPFGAGPRKCIGEQLSMEIIRKVTKAVLEKYKIETTERTPSQLTFVDHNFMKIIKEDVWLKFTSLKS</sequence>
<dbReference type="GO" id="GO:0005789">
    <property type="term" value="C:endoplasmic reticulum membrane"/>
    <property type="evidence" value="ECO:0007669"/>
    <property type="project" value="UniProtKB-SubCell"/>
</dbReference>
<evidence type="ECO:0000256" key="17">
    <source>
        <dbReference type="RuleBase" id="RU000461"/>
    </source>
</evidence>
<dbReference type="PRINTS" id="PR00385">
    <property type="entry name" value="P450"/>
</dbReference>